<keyword evidence="1" id="KW-0472">Membrane</keyword>
<dbReference type="RefSeq" id="WP_188451728.1">
    <property type="nucleotide sequence ID" value="NZ_BMFS01000004.1"/>
</dbReference>
<name>A0ABQ1XNN0_9PROT</name>
<keyword evidence="3" id="KW-1185">Reference proteome</keyword>
<feature type="transmembrane region" description="Helical" evidence="1">
    <location>
        <begin position="47"/>
        <end position="65"/>
    </location>
</feature>
<protein>
    <recommendedName>
        <fullName evidence="4">ATP synthase protein I</fullName>
    </recommendedName>
</protein>
<organism evidence="2 3">
    <name type="scientific">Glycocaulis albus</name>
    <dbReference type="NCBI Taxonomy" id="1382801"/>
    <lineage>
        <taxon>Bacteria</taxon>
        <taxon>Pseudomonadati</taxon>
        <taxon>Pseudomonadota</taxon>
        <taxon>Alphaproteobacteria</taxon>
        <taxon>Maricaulales</taxon>
        <taxon>Maricaulaceae</taxon>
        <taxon>Glycocaulis</taxon>
    </lineage>
</organism>
<dbReference type="Proteomes" id="UP000648722">
    <property type="component" value="Unassembled WGS sequence"/>
</dbReference>
<keyword evidence="1" id="KW-0812">Transmembrane</keyword>
<comment type="caution">
    <text evidence="2">The sequence shown here is derived from an EMBL/GenBank/DDBJ whole genome shotgun (WGS) entry which is preliminary data.</text>
</comment>
<keyword evidence="1" id="KW-1133">Transmembrane helix</keyword>
<feature type="transmembrane region" description="Helical" evidence="1">
    <location>
        <begin position="71"/>
        <end position="92"/>
    </location>
</feature>
<evidence type="ECO:0008006" key="4">
    <source>
        <dbReference type="Google" id="ProtNLM"/>
    </source>
</evidence>
<gene>
    <name evidence="2" type="ORF">GCM10007420_12830</name>
</gene>
<evidence type="ECO:0000313" key="2">
    <source>
        <dbReference type="EMBL" id="GGG98476.1"/>
    </source>
</evidence>
<dbReference type="InterPro" id="IPR032820">
    <property type="entry name" value="ATPase_put"/>
</dbReference>
<sequence>MSYPSDHTSPPDPDDFEHRLARKLEAREAQRAKDNAAPSGWALGLRYGSEFFGGVIAGVFVGLLADHFFGWSPIGLLIGVVLGFAAGSLNIVRAVKSMQN</sequence>
<proteinExistence type="predicted"/>
<reference evidence="3" key="1">
    <citation type="journal article" date="2019" name="Int. J. Syst. Evol. Microbiol.">
        <title>The Global Catalogue of Microorganisms (GCM) 10K type strain sequencing project: providing services to taxonomists for standard genome sequencing and annotation.</title>
        <authorList>
            <consortium name="The Broad Institute Genomics Platform"/>
            <consortium name="The Broad Institute Genome Sequencing Center for Infectious Disease"/>
            <person name="Wu L."/>
            <person name="Ma J."/>
        </authorList>
    </citation>
    <scope>NUCLEOTIDE SEQUENCE [LARGE SCALE GENOMIC DNA]</scope>
    <source>
        <strain evidence="3">CGMCC 1.12766</strain>
    </source>
</reference>
<accession>A0ABQ1XNN0</accession>
<dbReference type="EMBL" id="BMFS01000004">
    <property type="protein sequence ID" value="GGG98476.1"/>
    <property type="molecule type" value="Genomic_DNA"/>
</dbReference>
<evidence type="ECO:0000256" key="1">
    <source>
        <dbReference type="SAM" id="Phobius"/>
    </source>
</evidence>
<evidence type="ECO:0000313" key="3">
    <source>
        <dbReference type="Proteomes" id="UP000648722"/>
    </source>
</evidence>
<dbReference type="Pfam" id="PF09527">
    <property type="entry name" value="ATPase_gene1"/>
    <property type="match status" value="1"/>
</dbReference>